<accession>A0A9W4U371</accession>
<reference evidence="1" key="1">
    <citation type="submission" date="2023-01" db="EMBL/GenBank/DDBJ databases">
        <authorList>
            <person name="Van Ghelder C."/>
            <person name="Rancurel C."/>
        </authorList>
    </citation>
    <scope>NUCLEOTIDE SEQUENCE</scope>
    <source>
        <strain evidence="1">CNCM I-4278</strain>
    </source>
</reference>
<gene>
    <name evidence="1" type="ORF">PDIGIT_LOCUS558</name>
</gene>
<keyword evidence="2" id="KW-1185">Reference proteome</keyword>
<protein>
    <submittedName>
        <fullName evidence="1">Uncharacterized protein</fullName>
    </submittedName>
</protein>
<dbReference type="Proteomes" id="UP001152607">
    <property type="component" value="Unassembled WGS sequence"/>
</dbReference>
<name>A0A9W4U371_9PLEO</name>
<dbReference type="AlphaFoldDB" id="A0A9W4U371"/>
<evidence type="ECO:0000313" key="1">
    <source>
        <dbReference type="EMBL" id="CAI6240283.1"/>
    </source>
</evidence>
<comment type="caution">
    <text evidence="1">The sequence shown here is derived from an EMBL/GenBank/DDBJ whole genome shotgun (WGS) entry which is preliminary data.</text>
</comment>
<evidence type="ECO:0000313" key="2">
    <source>
        <dbReference type="Proteomes" id="UP001152607"/>
    </source>
</evidence>
<dbReference type="EMBL" id="CAOQHR010000001">
    <property type="protein sequence ID" value="CAI6240283.1"/>
    <property type="molecule type" value="Genomic_DNA"/>
</dbReference>
<proteinExistence type="predicted"/>
<organism evidence="1 2">
    <name type="scientific">Periconia digitata</name>
    <dbReference type="NCBI Taxonomy" id="1303443"/>
    <lineage>
        <taxon>Eukaryota</taxon>
        <taxon>Fungi</taxon>
        <taxon>Dikarya</taxon>
        <taxon>Ascomycota</taxon>
        <taxon>Pezizomycotina</taxon>
        <taxon>Dothideomycetes</taxon>
        <taxon>Pleosporomycetidae</taxon>
        <taxon>Pleosporales</taxon>
        <taxon>Massarineae</taxon>
        <taxon>Periconiaceae</taxon>
        <taxon>Periconia</taxon>
    </lineage>
</organism>
<sequence length="62" mass="6957">MWWLSRCTSRHPTLNSCCCRANHLALADRVSESLSYAAMPWALRSACHQAHPSSSYPSCEAF</sequence>